<reference evidence="1" key="1">
    <citation type="submission" date="2023-08" db="EMBL/GenBank/DDBJ databases">
        <authorList>
            <person name="Chen Y."/>
            <person name="Shah S."/>
            <person name="Dougan E. K."/>
            <person name="Thang M."/>
            <person name="Chan C."/>
        </authorList>
    </citation>
    <scope>NUCLEOTIDE SEQUENCE</scope>
</reference>
<dbReference type="EMBL" id="CAUJNA010003545">
    <property type="protein sequence ID" value="CAJ1404489.1"/>
    <property type="molecule type" value="Genomic_DNA"/>
</dbReference>
<dbReference type="Proteomes" id="UP001178507">
    <property type="component" value="Unassembled WGS sequence"/>
</dbReference>
<keyword evidence="2" id="KW-1185">Reference proteome</keyword>
<evidence type="ECO:0000313" key="2">
    <source>
        <dbReference type="Proteomes" id="UP001178507"/>
    </source>
</evidence>
<sequence length="177" mass="19367">MLAASEMDCQELPCTRAQRGTHFKRCLRSKTGCRELPLHASVLAASEMDCQELPCARAQRATHFSHSAEHFIEPWSAELLQSPVKIAGQITLACWQNCECVAGFSISCARGVCLLACVAVACVQDMLCCSSVRDALTGAALQLIQEKHVASWFQSGNSYRSCVFSAIRPNDNVFVRP</sequence>
<name>A0AA36JF21_9DINO</name>
<accession>A0AA36JF21</accession>
<protein>
    <submittedName>
        <fullName evidence="1">Uncharacterized protein</fullName>
    </submittedName>
</protein>
<comment type="caution">
    <text evidence="1">The sequence shown here is derived from an EMBL/GenBank/DDBJ whole genome shotgun (WGS) entry which is preliminary data.</text>
</comment>
<proteinExistence type="predicted"/>
<dbReference type="AlphaFoldDB" id="A0AA36JF21"/>
<organism evidence="1 2">
    <name type="scientific">Effrenium voratum</name>
    <dbReference type="NCBI Taxonomy" id="2562239"/>
    <lineage>
        <taxon>Eukaryota</taxon>
        <taxon>Sar</taxon>
        <taxon>Alveolata</taxon>
        <taxon>Dinophyceae</taxon>
        <taxon>Suessiales</taxon>
        <taxon>Symbiodiniaceae</taxon>
        <taxon>Effrenium</taxon>
    </lineage>
</organism>
<gene>
    <name evidence="1" type="ORF">EVOR1521_LOCUS26917</name>
</gene>
<evidence type="ECO:0000313" key="1">
    <source>
        <dbReference type="EMBL" id="CAJ1404489.1"/>
    </source>
</evidence>